<gene>
    <name evidence="6" type="ORF">NSK_008462</name>
</gene>
<dbReference type="GO" id="GO:0006261">
    <property type="term" value="P:DNA-templated DNA replication"/>
    <property type="evidence" value="ECO:0007669"/>
    <property type="project" value="InterPro"/>
</dbReference>
<dbReference type="Pfam" id="PF05916">
    <property type="entry name" value="Sld5"/>
    <property type="match status" value="1"/>
</dbReference>
<dbReference type="SUPFAM" id="SSF158573">
    <property type="entry name" value="GINS helical bundle-like"/>
    <property type="match status" value="1"/>
</dbReference>
<organism evidence="6 7">
    <name type="scientific">Nannochloropsis salina CCMP1776</name>
    <dbReference type="NCBI Taxonomy" id="1027361"/>
    <lineage>
        <taxon>Eukaryota</taxon>
        <taxon>Sar</taxon>
        <taxon>Stramenopiles</taxon>
        <taxon>Ochrophyta</taxon>
        <taxon>Eustigmatophyceae</taxon>
        <taxon>Eustigmatales</taxon>
        <taxon>Monodopsidaceae</taxon>
        <taxon>Microchloropsis</taxon>
        <taxon>Microchloropsis salina</taxon>
    </lineage>
</organism>
<evidence type="ECO:0000256" key="3">
    <source>
        <dbReference type="ARBA" id="ARBA00023242"/>
    </source>
</evidence>
<dbReference type="AlphaFoldDB" id="A0A4D9CN54"/>
<feature type="region of interest" description="Disordered" evidence="4">
    <location>
        <begin position="149"/>
        <end position="169"/>
    </location>
</feature>
<keyword evidence="2" id="KW-0235">DNA replication</keyword>
<dbReference type="OrthoDB" id="338231at2759"/>
<sequence>MSGTPEVPDFLLEELGSQAPGLEENDESELNDDVARLTRWWLQEEAAPELLPFQTQTVEDLYAVVEEQQGFVDVSKTSVAEASSALLYQMEIDRVKYLLSRYLRARLRKLEKYILHVALDPDMRQRLSPQELRFAGQYLDLMVRKGEQRGRERGREGGGGGGEGGKDVVKDVQWGGERGVKRTVTRTPWSSIFCRKAFNL</sequence>
<evidence type="ECO:0000256" key="4">
    <source>
        <dbReference type="SAM" id="MobiDB-lite"/>
    </source>
</evidence>
<dbReference type="InterPro" id="IPR038749">
    <property type="entry name" value="Sld5_GINS_A"/>
</dbReference>
<dbReference type="InterPro" id="IPR021151">
    <property type="entry name" value="GINS_A"/>
</dbReference>
<dbReference type="PANTHER" id="PTHR21206">
    <property type="entry name" value="SLD5 PROTEIN"/>
    <property type="match status" value="1"/>
</dbReference>
<accession>A0A4D9CN54</accession>
<dbReference type="InterPro" id="IPR036224">
    <property type="entry name" value="GINS_bundle-like_dom_sf"/>
</dbReference>
<feature type="domain" description="GINS subunit" evidence="5">
    <location>
        <begin position="87"/>
        <end position="144"/>
    </location>
</feature>
<keyword evidence="7" id="KW-1185">Reference proteome</keyword>
<dbReference type="InterPro" id="IPR008591">
    <property type="entry name" value="GINS_Sld5"/>
</dbReference>
<dbReference type="PANTHER" id="PTHR21206:SF0">
    <property type="entry name" value="DNA REPLICATION COMPLEX GINS PROTEIN SLD5"/>
    <property type="match status" value="1"/>
</dbReference>
<evidence type="ECO:0000313" key="6">
    <source>
        <dbReference type="EMBL" id="TFJ80196.1"/>
    </source>
</evidence>
<dbReference type="Gene3D" id="1.20.58.1030">
    <property type="match status" value="1"/>
</dbReference>
<comment type="caution">
    <text evidence="6">The sequence shown here is derived from an EMBL/GenBank/DDBJ whole genome shotgun (WGS) entry which is preliminary data.</text>
</comment>
<evidence type="ECO:0000313" key="7">
    <source>
        <dbReference type="Proteomes" id="UP000355283"/>
    </source>
</evidence>
<evidence type="ECO:0000259" key="5">
    <source>
        <dbReference type="Pfam" id="PF05916"/>
    </source>
</evidence>
<dbReference type="Proteomes" id="UP000355283">
    <property type="component" value="Unassembled WGS sequence"/>
</dbReference>
<protein>
    <recommendedName>
        <fullName evidence="5">GINS subunit domain-containing protein</fullName>
    </recommendedName>
</protein>
<evidence type="ECO:0000256" key="2">
    <source>
        <dbReference type="ARBA" id="ARBA00022705"/>
    </source>
</evidence>
<dbReference type="EMBL" id="SDOX01000177">
    <property type="protein sequence ID" value="TFJ80196.1"/>
    <property type="molecule type" value="Genomic_DNA"/>
</dbReference>
<dbReference type="GO" id="GO:0000811">
    <property type="term" value="C:GINS complex"/>
    <property type="evidence" value="ECO:0007669"/>
    <property type="project" value="TreeGrafter"/>
</dbReference>
<dbReference type="GO" id="GO:0000727">
    <property type="term" value="P:double-strand break repair via break-induced replication"/>
    <property type="evidence" value="ECO:0007669"/>
    <property type="project" value="TreeGrafter"/>
</dbReference>
<name>A0A4D9CN54_9STRA</name>
<proteinExistence type="predicted"/>
<evidence type="ECO:0000256" key="1">
    <source>
        <dbReference type="ARBA" id="ARBA00004123"/>
    </source>
</evidence>
<keyword evidence="3" id="KW-0539">Nucleus</keyword>
<comment type="subcellular location">
    <subcellularLocation>
        <location evidence="1">Nucleus</location>
    </subcellularLocation>
</comment>
<dbReference type="CDD" id="cd11711">
    <property type="entry name" value="GINS_A_Sld5"/>
    <property type="match status" value="1"/>
</dbReference>
<reference evidence="6 7" key="1">
    <citation type="submission" date="2019-01" db="EMBL/GenBank/DDBJ databases">
        <title>Nuclear Genome Assembly of the Microalgal Biofuel strain Nannochloropsis salina CCMP1776.</title>
        <authorList>
            <person name="Hovde B."/>
        </authorList>
    </citation>
    <scope>NUCLEOTIDE SEQUENCE [LARGE SCALE GENOMIC DNA]</scope>
    <source>
        <strain evidence="6 7">CCMP1776</strain>
    </source>
</reference>